<evidence type="ECO:0000313" key="1">
    <source>
        <dbReference type="EMBL" id="GAA0756135.1"/>
    </source>
</evidence>
<keyword evidence="2" id="KW-1185">Reference proteome</keyword>
<dbReference type="PANTHER" id="PTHR38733:SF1">
    <property type="entry name" value="TYPE IV METHYL-DIRECTED RESTRICTION ENZYME ECOKMCRBC"/>
    <property type="match status" value="1"/>
</dbReference>
<dbReference type="InterPro" id="IPR019292">
    <property type="entry name" value="McrC"/>
</dbReference>
<comment type="caution">
    <text evidence="1">The sequence shown here is derived from an EMBL/GenBank/DDBJ whole genome shotgun (WGS) entry which is preliminary data.</text>
</comment>
<dbReference type="PANTHER" id="PTHR38733">
    <property type="entry name" value="PROTEIN MCRC"/>
    <property type="match status" value="1"/>
</dbReference>
<dbReference type="Pfam" id="PF10117">
    <property type="entry name" value="McrBC"/>
    <property type="match status" value="1"/>
</dbReference>
<reference evidence="1 2" key="1">
    <citation type="journal article" date="2019" name="Int. J. Syst. Evol. Microbiol.">
        <title>The Global Catalogue of Microorganisms (GCM) 10K type strain sequencing project: providing services to taxonomists for standard genome sequencing and annotation.</title>
        <authorList>
            <consortium name="The Broad Institute Genomics Platform"/>
            <consortium name="The Broad Institute Genome Sequencing Center for Infectious Disease"/>
            <person name="Wu L."/>
            <person name="Ma J."/>
        </authorList>
    </citation>
    <scope>NUCLEOTIDE SEQUENCE [LARGE SCALE GENOMIC DNA]</scope>
    <source>
        <strain evidence="1 2">JCM 15503</strain>
    </source>
</reference>
<proteinExistence type="predicted"/>
<organism evidence="1 2">
    <name type="scientific">Ideonella azotifigens</name>
    <dbReference type="NCBI Taxonomy" id="513160"/>
    <lineage>
        <taxon>Bacteria</taxon>
        <taxon>Pseudomonadati</taxon>
        <taxon>Pseudomonadota</taxon>
        <taxon>Betaproteobacteria</taxon>
        <taxon>Burkholderiales</taxon>
        <taxon>Sphaerotilaceae</taxon>
        <taxon>Ideonella</taxon>
    </lineage>
</organism>
<evidence type="ECO:0000313" key="2">
    <source>
        <dbReference type="Proteomes" id="UP001500279"/>
    </source>
</evidence>
<dbReference type="EMBL" id="BAAAEW010000022">
    <property type="protein sequence ID" value="GAA0756135.1"/>
    <property type="molecule type" value="Genomic_DNA"/>
</dbReference>
<name>A0ABN1K687_9BURK</name>
<dbReference type="RefSeq" id="WP_343996452.1">
    <property type="nucleotide sequence ID" value="NZ_BAAAEW010000022.1"/>
</dbReference>
<dbReference type="Proteomes" id="UP001500279">
    <property type="component" value="Unassembled WGS sequence"/>
</dbReference>
<sequence>MKLDNYVGVICTPCGTTLEVLPKLHELEDSVAGSRALLRKLIQASLNLSAREVGQAAIERFDAPLSEWVMRRFLDELDTVVKRGLRFDYHRLEEELPFVRGQLDLKAQLRQPPGKAHRFHVRHDVYLPDRAENRLLRLALERVRVATQDPDSWRLAQELSMRLIEVPSSRHVPGDFRAWGSDRLMAHYRAVKPWCELILNRLMPLAVLGVHQGLSLLFPMEKLFERHVAAWLRQHVLPEVGIRTPAASEALCLHLDRPMFRLEPDVLLRMGAVRRVLDMKWKRLDAGNREQKYQLSQSDLYQMFAYGHKYLAGAGQMALIYPRSAKFSQPLPPFDFNGGMRLHVLPFDLDRDELVGAERVLAGFSDRWSAVPKVDGAVLCAIETKLS</sequence>
<accession>A0ABN1K687</accession>
<protein>
    <submittedName>
        <fullName evidence="1">McrC family protein</fullName>
    </submittedName>
</protein>
<gene>
    <name evidence="1" type="ORF">GCM10009107_34300</name>
</gene>